<dbReference type="InterPro" id="IPR001314">
    <property type="entry name" value="Peptidase_S1A"/>
</dbReference>
<evidence type="ECO:0000256" key="4">
    <source>
        <dbReference type="ARBA" id="ARBA00022729"/>
    </source>
</evidence>
<dbReference type="SUPFAM" id="SSF50494">
    <property type="entry name" value="Trypsin-like serine proteases"/>
    <property type="match status" value="1"/>
</dbReference>
<name>A0ABD1D6X1_CULPP</name>
<dbReference type="InterPro" id="IPR001254">
    <property type="entry name" value="Trypsin_dom"/>
</dbReference>
<keyword evidence="2" id="KW-0964">Secreted</keyword>
<dbReference type="CDD" id="cd00190">
    <property type="entry name" value="Tryp_SPc"/>
    <property type="match status" value="1"/>
</dbReference>
<dbReference type="PANTHER" id="PTHR24252">
    <property type="entry name" value="ACROSIN-RELATED"/>
    <property type="match status" value="1"/>
</dbReference>
<accession>A0ABD1D6X1</accession>
<dbReference type="PROSITE" id="PS51257">
    <property type="entry name" value="PROKAR_LIPOPROTEIN"/>
    <property type="match status" value="1"/>
</dbReference>
<evidence type="ECO:0000256" key="8">
    <source>
        <dbReference type="ARBA" id="ARBA00023157"/>
    </source>
</evidence>
<evidence type="ECO:0000256" key="2">
    <source>
        <dbReference type="ARBA" id="ARBA00022525"/>
    </source>
</evidence>
<dbReference type="Proteomes" id="UP001562425">
    <property type="component" value="Unassembled WGS sequence"/>
</dbReference>
<feature type="domain" description="Peptidase S1" evidence="11">
    <location>
        <begin position="47"/>
        <end position="296"/>
    </location>
</feature>
<keyword evidence="7" id="KW-0865">Zymogen</keyword>
<feature type="chain" id="PRO_5044891468" description="Peptidase S1 domain-containing protein" evidence="10">
    <location>
        <begin position="19"/>
        <end position="312"/>
    </location>
</feature>
<dbReference type="SMART" id="SM00020">
    <property type="entry name" value="Tryp_SPc"/>
    <property type="match status" value="1"/>
</dbReference>
<organism evidence="12 13">
    <name type="scientific">Culex pipiens pipiens</name>
    <name type="common">Northern house mosquito</name>
    <dbReference type="NCBI Taxonomy" id="38569"/>
    <lineage>
        <taxon>Eukaryota</taxon>
        <taxon>Metazoa</taxon>
        <taxon>Ecdysozoa</taxon>
        <taxon>Arthropoda</taxon>
        <taxon>Hexapoda</taxon>
        <taxon>Insecta</taxon>
        <taxon>Pterygota</taxon>
        <taxon>Neoptera</taxon>
        <taxon>Endopterygota</taxon>
        <taxon>Diptera</taxon>
        <taxon>Nematocera</taxon>
        <taxon>Culicoidea</taxon>
        <taxon>Culicidae</taxon>
        <taxon>Culicinae</taxon>
        <taxon>Culicini</taxon>
        <taxon>Culex</taxon>
        <taxon>Culex</taxon>
    </lineage>
</organism>
<keyword evidence="6" id="KW-0720">Serine protease</keyword>
<keyword evidence="8" id="KW-1015">Disulfide bond</keyword>
<dbReference type="InterPro" id="IPR043504">
    <property type="entry name" value="Peptidase_S1_PA_chymotrypsin"/>
</dbReference>
<comment type="caution">
    <text evidence="12">The sequence shown here is derived from an EMBL/GenBank/DDBJ whole genome shotgun (WGS) entry which is preliminary data.</text>
</comment>
<reference evidence="12 13" key="1">
    <citation type="submission" date="2024-05" db="EMBL/GenBank/DDBJ databases">
        <title>Culex pipiens pipiens assembly and annotation.</title>
        <authorList>
            <person name="Alout H."/>
            <person name="Durand T."/>
        </authorList>
    </citation>
    <scope>NUCLEOTIDE SEQUENCE [LARGE SCALE GENOMIC DNA]</scope>
    <source>
        <strain evidence="12">HA-2024</strain>
        <tissue evidence="12">Whole body</tissue>
    </source>
</reference>
<sequence length="312" mass="33970">MKYVTFGLLLLLAAFASCQVLRRLDKPKRVEPASSCGVRKIGTQPLIVGGRTAAVGAWPWHVAVYYTKNNGQKRDFRCGGTLISPEYVLTTASCARYATGKPAGSVRVVLGLHSLTEMSSNAREIFVKEAFIHEEYVHGENMYDVAVLQLNTAVNYTNYIQPACLPGADDKIERFDNMLGTIVGWGNDETGKLADDLQSARVPVISFMDCLKSDRDFFSANIYSGMYCAGLTNGTAPCFGDAGGGMFFADRGVWTLRGIVSFTDRSGTAIGSCNTRQYFGLVNVAHFMPWIQGVTGQATAAATAREDRSQQF</sequence>
<comment type="similarity">
    <text evidence="9">Belongs to the peptidase S1 family. CLIP subfamily.</text>
</comment>
<dbReference type="Gene3D" id="2.40.10.10">
    <property type="entry name" value="Trypsin-like serine proteases"/>
    <property type="match status" value="1"/>
</dbReference>
<keyword evidence="4 10" id="KW-0732">Signal</keyword>
<dbReference type="GO" id="GO:0008236">
    <property type="term" value="F:serine-type peptidase activity"/>
    <property type="evidence" value="ECO:0007669"/>
    <property type="project" value="UniProtKB-KW"/>
</dbReference>
<dbReference type="Pfam" id="PF00089">
    <property type="entry name" value="Trypsin"/>
    <property type="match status" value="1"/>
</dbReference>
<dbReference type="PROSITE" id="PS50240">
    <property type="entry name" value="TRYPSIN_DOM"/>
    <property type="match status" value="1"/>
</dbReference>
<dbReference type="EMBL" id="JBEHCU010007251">
    <property type="protein sequence ID" value="KAL1395194.1"/>
    <property type="molecule type" value="Genomic_DNA"/>
</dbReference>
<comment type="subcellular location">
    <subcellularLocation>
        <location evidence="1">Secreted</location>
    </subcellularLocation>
</comment>
<dbReference type="FunFam" id="2.40.10.10:FF:000146">
    <property type="entry name" value="Serine protease 53"/>
    <property type="match status" value="1"/>
</dbReference>
<evidence type="ECO:0000256" key="6">
    <source>
        <dbReference type="ARBA" id="ARBA00022825"/>
    </source>
</evidence>
<protein>
    <recommendedName>
        <fullName evidence="11">Peptidase S1 domain-containing protein</fullName>
    </recommendedName>
</protein>
<dbReference type="AlphaFoldDB" id="A0ABD1D6X1"/>
<evidence type="ECO:0000256" key="7">
    <source>
        <dbReference type="ARBA" id="ARBA00023145"/>
    </source>
</evidence>
<evidence type="ECO:0000259" key="11">
    <source>
        <dbReference type="PROSITE" id="PS50240"/>
    </source>
</evidence>
<dbReference type="PANTHER" id="PTHR24252:SF7">
    <property type="entry name" value="HYALIN"/>
    <property type="match status" value="1"/>
</dbReference>
<evidence type="ECO:0000256" key="3">
    <source>
        <dbReference type="ARBA" id="ARBA00022670"/>
    </source>
</evidence>
<dbReference type="PRINTS" id="PR00722">
    <property type="entry name" value="CHYMOTRYPSIN"/>
</dbReference>
<feature type="signal peptide" evidence="10">
    <location>
        <begin position="1"/>
        <end position="18"/>
    </location>
</feature>
<evidence type="ECO:0000256" key="10">
    <source>
        <dbReference type="SAM" id="SignalP"/>
    </source>
</evidence>
<evidence type="ECO:0000256" key="9">
    <source>
        <dbReference type="ARBA" id="ARBA00024195"/>
    </source>
</evidence>
<evidence type="ECO:0000313" key="13">
    <source>
        <dbReference type="Proteomes" id="UP001562425"/>
    </source>
</evidence>
<dbReference type="GO" id="GO:0005576">
    <property type="term" value="C:extracellular region"/>
    <property type="evidence" value="ECO:0007669"/>
    <property type="project" value="UniProtKB-SubCell"/>
</dbReference>
<dbReference type="InterPro" id="IPR009003">
    <property type="entry name" value="Peptidase_S1_PA"/>
</dbReference>
<dbReference type="GO" id="GO:0006508">
    <property type="term" value="P:proteolysis"/>
    <property type="evidence" value="ECO:0007669"/>
    <property type="project" value="UniProtKB-KW"/>
</dbReference>
<evidence type="ECO:0000256" key="5">
    <source>
        <dbReference type="ARBA" id="ARBA00022801"/>
    </source>
</evidence>
<keyword evidence="13" id="KW-1185">Reference proteome</keyword>
<gene>
    <name evidence="12" type="ORF">pipiens_011430</name>
</gene>
<evidence type="ECO:0000313" key="12">
    <source>
        <dbReference type="EMBL" id="KAL1395194.1"/>
    </source>
</evidence>
<evidence type="ECO:0000256" key="1">
    <source>
        <dbReference type="ARBA" id="ARBA00004613"/>
    </source>
</evidence>
<keyword evidence="5" id="KW-0378">Hydrolase</keyword>
<proteinExistence type="inferred from homology"/>
<keyword evidence="3" id="KW-0645">Protease</keyword>